<dbReference type="GO" id="GO:0006355">
    <property type="term" value="P:regulation of DNA-templated transcription"/>
    <property type="evidence" value="ECO:0007669"/>
    <property type="project" value="InterPro"/>
</dbReference>
<feature type="domain" description="Bacterial transcriptional activator" evidence="2">
    <location>
        <begin position="128"/>
        <end position="266"/>
    </location>
</feature>
<dbReference type="InterPro" id="IPR027417">
    <property type="entry name" value="P-loop_NTPase"/>
</dbReference>
<gene>
    <name evidence="3" type="ORF">GA0070608_5641</name>
</gene>
<dbReference type="InterPro" id="IPR011990">
    <property type="entry name" value="TPR-like_helical_dom_sf"/>
</dbReference>
<dbReference type="SMART" id="SM01043">
    <property type="entry name" value="BTAD"/>
    <property type="match status" value="1"/>
</dbReference>
<dbReference type="SUPFAM" id="SSF46894">
    <property type="entry name" value="C-terminal effector domain of the bipartite response regulators"/>
    <property type="match status" value="1"/>
</dbReference>
<evidence type="ECO:0000313" key="3">
    <source>
        <dbReference type="EMBL" id="SCL73367.1"/>
    </source>
</evidence>
<dbReference type="InterPro" id="IPR005158">
    <property type="entry name" value="BTAD"/>
</dbReference>
<feature type="region of interest" description="Disordered" evidence="1">
    <location>
        <begin position="1"/>
        <end position="20"/>
    </location>
</feature>
<dbReference type="InterPro" id="IPR041664">
    <property type="entry name" value="AAA_16"/>
</dbReference>
<protein>
    <submittedName>
        <fullName evidence="3">Predicted ATPase</fullName>
    </submittedName>
</protein>
<accession>A0A1C6W4B6</accession>
<dbReference type="STRING" id="47871.GA0070608_5641"/>
<dbReference type="Gene3D" id="3.40.50.300">
    <property type="entry name" value="P-loop containing nucleotide triphosphate hydrolases"/>
    <property type="match status" value="1"/>
</dbReference>
<dbReference type="GO" id="GO:0003677">
    <property type="term" value="F:DNA binding"/>
    <property type="evidence" value="ECO:0007669"/>
    <property type="project" value="InterPro"/>
</dbReference>
<evidence type="ECO:0000313" key="4">
    <source>
        <dbReference type="Proteomes" id="UP000199343"/>
    </source>
</evidence>
<dbReference type="SUPFAM" id="SSF48452">
    <property type="entry name" value="TPR-like"/>
    <property type="match status" value="2"/>
</dbReference>
<dbReference type="InterPro" id="IPR016032">
    <property type="entry name" value="Sig_transdc_resp-reg_C-effctor"/>
</dbReference>
<dbReference type="PANTHER" id="PTHR35807:SF2">
    <property type="entry name" value="TRANSCRIPTIONAL ACTIVATOR DOMAIN"/>
    <property type="match status" value="1"/>
</dbReference>
<dbReference type="Proteomes" id="UP000199343">
    <property type="component" value="Unassembled WGS sequence"/>
</dbReference>
<dbReference type="PANTHER" id="PTHR35807">
    <property type="entry name" value="TRANSCRIPTIONAL REGULATOR REDD-RELATED"/>
    <property type="match status" value="1"/>
</dbReference>
<dbReference type="Gene3D" id="1.25.40.10">
    <property type="entry name" value="Tetratricopeptide repeat domain"/>
    <property type="match status" value="2"/>
</dbReference>
<dbReference type="InterPro" id="IPR051677">
    <property type="entry name" value="AfsR-DnrI-RedD_regulator"/>
</dbReference>
<dbReference type="InterPro" id="IPR036388">
    <property type="entry name" value="WH-like_DNA-bd_sf"/>
</dbReference>
<name>A0A1C6W4B6_9ACTN</name>
<dbReference type="Pfam" id="PF03704">
    <property type="entry name" value="BTAD"/>
    <property type="match status" value="1"/>
</dbReference>
<sequence>MDMVSRMPGPAQPGEPEVGRPRRLRIRLLGGFRVEREGHLPVAGNWRRSSARTLVKLLAVAPGNRLHRDQALEAIWPDAPREAGLRNLHVTLHSARHALEPELPPRIPSAYLHSDGELLSLDPVSTVVDADEATRAAGLALDTGDRTALTAALELLSGELLPEDRYATWADERRRQWVALRARVVPALARVLVTAAEPDLAVEVLRAELDRVPAAEELHLLLARVLVDAGRPRQAVRQYHVARDVLAEELGIPPAPELQALLREALDLLAAPPTAPADSTATLLPSAIRRPHDQPLIGRARPLALLVEHATAGTGAATEPGGVPLALVTGEAGIGKTRLVAEAARQAASAGAQVLWGTSHPAEGQTPYGVFAEALDGYLATCPATERAVVTAEHPGLAAVLTTLGDAPDNAASPEEEQARFFRAVAALLTDLAAVRPLLIVLDDLHAADPASLRLLHHLLRTTRSRRWRFVATLRDDELPGCDPRRLVLDTTVEQGLAVEVALLRLSLADCARLTGVAPQRARRIYELSRGNPLFALELVTAGDVRGVPDGVRRLVRGRLTRLSDEARAVLGALAVGGGGAVSLGELEAVALAGLYPSLGGPAVAAALDTAVAAGLVVEREVTTGGRPVLGYAFRHPLVELACAERLGAASRRHLHRTYADTMLVRRPDAVEAVAFHLGRADDPRAVHWLRRAAERAASLFANDSACAYYMDLVARLDAAADSSAASAARLDWGIVLRRSARYQEGEQVLRAALRTYQESTDARSTVRVAIVLAEVLGRLSRPQDGLAELDAVRHRLAEVPGGGTATERVDLELTAGTMHFGCGQYAEALTALARAEQAAVGLDEAAILPRLTRVESIRAGCLMLTGELQRASDACAEALRLAERCDDLPLLAGALSTMGELARIDGRLDVARDCARRAVTAARRMGDPAVLAIDQSNLAVIELHLGEHRRAHALARSAVRLARSLGHSWALPPTLANLTEILLRTGRTDEARVALATCQRAARDSGDTQVLDGIRALTDELAAADAATAGPAAG</sequence>
<dbReference type="AlphaFoldDB" id="A0A1C6W4B6"/>
<dbReference type="Pfam" id="PF13191">
    <property type="entry name" value="AAA_16"/>
    <property type="match status" value="1"/>
</dbReference>
<dbReference type="OrthoDB" id="3203171at2"/>
<reference evidence="3 4" key="1">
    <citation type="submission" date="2016-06" db="EMBL/GenBank/DDBJ databases">
        <authorList>
            <person name="Kjaerup R.B."/>
            <person name="Dalgaard T.S."/>
            <person name="Juul-Madsen H.R."/>
        </authorList>
    </citation>
    <scope>NUCLEOTIDE SEQUENCE [LARGE SCALE GENOMIC DNA]</scope>
    <source>
        <strain evidence="3 4">DSM 43363</strain>
    </source>
</reference>
<dbReference type="SUPFAM" id="SSF52540">
    <property type="entry name" value="P-loop containing nucleoside triphosphate hydrolases"/>
    <property type="match status" value="1"/>
</dbReference>
<proteinExistence type="predicted"/>
<dbReference type="EMBL" id="FMIC01000002">
    <property type="protein sequence ID" value="SCL73367.1"/>
    <property type="molecule type" value="Genomic_DNA"/>
</dbReference>
<evidence type="ECO:0000256" key="1">
    <source>
        <dbReference type="SAM" id="MobiDB-lite"/>
    </source>
</evidence>
<organism evidence="3 4">
    <name type="scientific">Micromonospora peucetia</name>
    <dbReference type="NCBI Taxonomy" id="47871"/>
    <lineage>
        <taxon>Bacteria</taxon>
        <taxon>Bacillati</taxon>
        <taxon>Actinomycetota</taxon>
        <taxon>Actinomycetes</taxon>
        <taxon>Micromonosporales</taxon>
        <taxon>Micromonosporaceae</taxon>
        <taxon>Micromonospora</taxon>
    </lineage>
</organism>
<dbReference type="Gene3D" id="1.10.10.10">
    <property type="entry name" value="Winged helix-like DNA-binding domain superfamily/Winged helix DNA-binding domain"/>
    <property type="match status" value="1"/>
</dbReference>
<evidence type="ECO:0000259" key="2">
    <source>
        <dbReference type="SMART" id="SM01043"/>
    </source>
</evidence>